<name>A0A0F8Y885_9ZZZZ</name>
<feature type="non-terminal residue" evidence="1">
    <location>
        <position position="1"/>
    </location>
</feature>
<protein>
    <submittedName>
        <fullName evidence="1">Uncharacterized protein</fullName>
    </submittedName>
</protein>
<gene>
    <name evidence="1" type="ORF">LCGC14_2851600</name>
</gene>
<comment type="caution">
    <text evidence="1">The sequence shown here is derived from an EMBL/GenBank/DDBJ whole genome shotgun (WGS) entry which is preliminary data.</text>
</comment>
<accession>A0A0F8Y885</accession>
<organism evidence="1">
    <name type="scientific">marine sediment metagenome</name>
    <dbReference type="NCBI Taxonomy" id="412755"/>
    <lineage>
        <taxon>unclassified sequences</taxon>
        <taxon>metagenomes</taxon>
        <taxon>ecological metagenomes</taxon>
    </lineage>
</organism>
<sequence>AGELDRLHSNERTIQDDMTLLEWIQRLPPFHKARTEYGNLIRINLGDKEHRK</sequence>
<evidence type="ECO:0000313" key="1">
    <source>
        <dbReference type="EMBL" id="KKK77637.1"/>
    </source>
</evidence>
<reference evidence="1" key="1">
    <citation type="journal article" date="2015" name="Nature">
        <title>Complex archaea that bridge the gap between prokaryotes and eukaryotes.</title>
        <authorList>
            <person name="Spang A."/>
            <person name="Saw J.H."/>
            <person name="Jorgensen S.L."/>
            <person name="Zaremba-Niedzwiedzka K."/>
            <person name="Martijn J."/>
            <person name="Lind A.E."/>
            <person name="van Eijk R."/>
            <person name="Schleper C."/>
            <person name="Guy L."/>
            <person name="Ettema T.J."/>
        </authorList>
    </citation>
    <scope>NUCLEOTIDE SEQUENCE</scope>
</reference>
<dbReference type="EMBL" id="LAZR01054862">
    <property type="protein sequence ID" value="KKK77637.1"/>
    <property type="molecule type" value="Genomic_DNA"/>
</dbReference>
<proteinExistence type="predicted"/>
<dbReference type="AlphaFoldDB" id="A0A0F8Y885"/>